<dbReference type="Proteomes" id="UP000234545">
    <property type="component" value="Unassembled WGS sequence"/>
</dbReference>
<dbReference type="InterPro" id="IPR017686">
    <property type="entry name" value="Phg/plasmid-like_prot"/>
</dbReference>
<evidence type="ECO:0000313" key="1">
    <source>
        <dbReference type="EMBL" id="PKY66974.1"/>
    </source>
</evidence>
<organism evidence="1 2">
    <name type="scientific">Schaalia turicensis</name>
    <dbReference type="NCBI Taxonomy" id="131111"/>
    <lineage>
        <taxon>Bacteria</taxon>
        <taxon>Bacillati</taxon>
        <taxon>Actinomycetota</taxon>
        <taxon>Actinomycetes</taxon>
        <taxon>Actinomycetales</taxon>
        <taxon>Actinomycetaceae</taxon>
        <taxon>Schaalia</taxon>
    </lineage>
</organism>
<proteinExistence type="predicted"/>
<dbReference type="AlphaFoldDB" id="A0A2I1I767"/>
<dbReference type="Pfam" id="PF06067">
    <property type="entry name" value="DUF932"/>
    <property type="match status" value="1"/>
</dbReference>
<reference evidence="1 2" key="1">
    <citation type="submission" date="2017-12" db="EMBL/GenBank/DDBJ databases">
        <title>Phylogenetic diversity of female urinary microbiome.</title>
        <authorList>
            <person name="Thomas-White K."/>
            <person name="Wolfe A.J."/>
        </authorList>
    </citation>
    <scope>NUCLEOTIDE SEQUENCE [LARGE SCALE GENOMIC DNA]</scope>
    <source>
        <strain evidence="1 2">UMB0250</strain>
    </source>
</reference>
<evidence type="ECO:0000313" key="2">
    <source>
        <dbReference type="Proteomes" id="UP000234545"/>
    </source>
</evidence>
<dbReference type="EMBL" id="PKKJ01000001">
    <property type="protein sequence ID" value="PKY66974.1"/>
    <property type="molecule type" value="Genomic_DNA"/>
</dbReference>
<dbReference type="OrthoDB" id="576140at2"/>
<protein>
    <submittedName>
        <fullName evidence="1">DUF945 domain-containing protein</fullName>
    </submittedName>
</protein>
<accession>A0A2I1I767</accession>
<name>A0A2I1I767_9ACTO</name>
<comment type="caution">
    <text evidence="1">The sequence shown here is derived from an EMBL/GenBank/DDBJ whole genome shotgun (WGS) entry which is preliminary data.</text>
</comment>
<dbReference type="InterPro" id="IPR026325">
    <property type="entry name" value="DUF932"/>
</dbReference>
<sequence>MPADIETVNGTSFFATALVPAWHRLGTVVDHTMTATEVLTEAHLAGWNVRKMPLLVNFNDEESLFGIENKTVGRYEAVVRDNPVTFDADILGVVGTQYTPFQNEDLVQLLDAVVGESGANYETAGSLKDGRRVFVSMKLPRTMTLTNKKTDDDTDFFITVTNSHDGTSSLTMMVTPIRVVCANTLKIAMRNNRGIIRVRHTKNMRVTIDEVRKDLNLVSSYIDEFEDEAHRMIQRQMDEDEIRSKFEEIYKSADADISERARTVRTAHVDSVMSIYQNVATLNGMRGTGWGGFNAVTEYLDHHIKSQNGDEGRATRALFSNDVQAIRSRAAEVFARA</sequence>
<dbReference type="NCBIfam" id="TIGR03299">
    <property type="entry name" value="LGT_TIGR03299"/>
    <property type="match status" value="1"/>
</dbReference>
<gene>
    <name evidence="1" type="ORF">CYJ25_01670</name>
</gene>
<dbReference type="RefSeq" id="WP_101627471.1">
    <property type="nucleotide sequence ID" value="NZ_PKKJ01000001.1"/>
</dbReference>